<dbReference type="CDD" id="cd04496">
    <property type="entry name" value="SSB_OBF"/>
    <property type="match status" value="1"/>
</dbReference>
<dbReference type="InterPro" id="IPR012340">
    <property type="entry name" value="NA-bd_OB-fold"/>
</dbReference>
<dbReference type="RefSeq" id="WP_343915767.1">
    <property type="nucleotide sequence ID" value="NZ_BAAAJT010000002.1"/>
</dbReference>
<feature type="region of interest" description="Disordered" evidence="3">
    <location>
        <begin position="108"/>
        <end position="145"/>
    </location>
</feature>
<evidence type="ECO:0000256" key="1">
    <source>
        <dbReference type="ARBA" id="ARBA00023125"/>
    </source>
</evidence>
<dbReference type="InterPro" id="IPR011344">
    <property type="entry name" value="ssDNA-bd"/>
</dbReference>
<feature type="compositionally biased region" description="Basic and acidic residues" evidence="3">
    <location>
        <begin position="116"/>
        <end position="129"/>
    </location>
</feature>
<dbReference type="Gene3D" id="2.40.50.140">
    <property type="entry name" value="Nucleic acid-binding proteins"/>
    <property type="match status" value="1"/>
</dbReference>
<organism evidence="4 5">
    <name type="scientific">Nocardioides aestuarii</name>
    <dbReference type="NCBI Taxonomy" id="252231"/>
    <lineage>
        <taxon>Bacteria</taxon>
        <taxon>Bacillati</taxon>
        <taxon>Actinomycetota</taxon>
        <taxon>Actinomycetes</taxon>
        <taxon>Propionibacteriales</taxon>
        <taxon>Nocardioidaceae</taxon>
        <taxon>Nocardioides</taxon>
    </lineage>
</organism>
<gene>
    <name evidence="4" type="ORF">ACFSDE_00945</name>
</gene>
<dbReference type="EMBL" id="JBHUGD010000001">
    <property type="protein sequence ID" value="MFD1945342.1"/>
    <property type="molecule type" value="Genomic_DNA"/>
</dbReference>
<evidence type="ECO:0000256" key="3">
    <source>
        <dbReference type="SAM" id="MobiDB-lite"/>
    </source>
</evidence>
<feature type="compositionally biased region" description="Low complexity" evidence="3">
    <location>
        <begin position="131"/>
        <end position="145"/>
    </location>
</feature>
<comment type="caution">
    <text evidence="4">The sequence shown here is derived from an EMBL/GenBank/DDBJ whole genome shotgun (WGS) entry which is preliminary data.</text>
</comment>
<keyword evidence="1 2" id="KW-0238">DNA-binding</keyword>
<dbReference type="GO" id="GO:0003677">
    <property type="term" value="F:DNA binding"/>
    <property type="evidence" value="ECO:0007669"/>
    <property type="project" value="UniProtKB-KW"/>
</dbReference>
<dbReference type="SUPFAM" id="SSF50249">
    <property type="entry name" value="Nucleic acid-binding proteins"/>
    <property type="match status" value="1"/>
</dbReference>
<keyword evidence="5" id="KW-1185">Reference proteome</keyword>
<evidence type="ECO:0000256" key="2">
    <source>
        <dbReference type="PIRNR" id="PIRNR002070"/>
    </source>
</evidence>
<protein>
    <recommendedName>
        <fullName evidence="2">Single-stranded DNA-binding protein</fullName>
    </recommendedName>
</protein>
<accession>A0ABW4THX8</accession>
<sequence length="145" mass="15478">MHDSTVTFQGWLGGEVRLRSAAGVPAASFRVASTPRRFHRATNTWSDGPTQWFTVTAWRALAQHCADSLTTGDPVVVHGRLSQSTWVGGDNVERSTLEVEAALVGHDLNRGRSRFAKTERGAGEPRDDQPEPGGAEAGPAGEDAA</sequence>
<dbReference type="Pfam" id="PF00436">
    <property type="entry name" value="SSB"/>
    <property type="match status" value="1"/>
</dbReference>
<dbReference type="InterPro" id="IPR000424">
    <property type="entry name" value="Primosome_PriB/ssb"/>
</dbReference>
<dbReference type="PIRSF" id="PIRSF002070">
    <property type="entry name" value="SSB"/>
    <property type="match status" value="1"/>
</dbReference>
<dbReference type="Proteomes" id="UP001597351">
    <property type="component" value="Unassembled WGS sequence"/>
</dbReference>
<dbReference type="PROSITE" id="PS50935">
    <property type="entry name" value="SSB"/>
    <property type="match status" value="1"/>
</dbReference>
<evidence type="ECO:0000313" key="4">
    <source>
        <dbReference type="EMBL" id="MFD1945342.1"/>
    </source>
</evidence>
<name>A0ABW4THX8_9ACTN</name>
<proteinExistence type="predicted"/>
<reference evidence="5" key="1">
    <citation type="journal article" date="2019" name="Int. J. Syst. Evol. Microbiol.">
        <title>The Global Catalogue of Microorganisms (GCM) 10K type strain sequencing project: providing services to taxonomists for standard genome sequencing and annotation.</title>
        <authorList>
            <consortium name="The Broad Institute Genomics Platform"/>
            <consortium name="The Broad Institute Genome Sequencing Center for Infectious Disease"/>
            <person name="Wu L."/>
            <person name="Ma J."/>
        </authorList>
    </citation>
    <scope>NUCLEOTIDE SEQUENCE [LARGE SCALE GENOMIC DNA]</scope>
    <source>
        <strain evidence="5">CGMCC 1.12477</strain>
    </source>
</reference>
<evidence type="ECO:0000313" key="5">
    <source>
        <dbReference type="Proteomes" id="UP001597351"/>
    </source>
</evidence>